<evidence type="ECO:0000256" key="1">
    <source>
        <dbReference type="SAM" id="MobiDB-lite"/>
    </source>
</evidence>
<evidence type="ECO:0000313" key="3">
    <source>
        <dbReference type="EMBL" id="KAG2969430.1"/>
    </source>
</evidence>
<feature type="transmembrane region" description="Helical" evidence="2">
    <location>
        <begin position="895"/>
        <end position="913"/>
    </location>
</feature>
<dbReference type="VEuPathDB" id="FungiDB:PC110_g11272"/>
<feature type="transmembrane region" description="Helical" evidence="2">
    <location>
        <begin position="129"/>
        <end position="154"/>
    </location>
</feature>
<gene>
    <name evidence="3" type="ORF">PC118_g17454</name>
</gene>
<keyword evidence="2" id="KW-0472">Membrane</keyword>
<proteinExistence type="predicted"/>
<dbReference type="EMBL" id="RCML01000791">
    <property type="protein sequence ID" value="KAG2969430.1"/>
    <property type="molecule type" value="Genomic_DNA"/>
</dbReference>
<sequence>MVAVSPAPLDIELAVRPARPISRILNTILQWLTLFAGRLPGEYTVAKLDAFDRFRRNTSPRQLTGIFLLSPVACLAVNVLIESIPLADPATGFYGSLHFQIRNFLVGTIVMMTLITTKMSCMSRISARSWTYISGASVTLAVVAISTNAAIAVIGDVFPVPFSQFAPAGPMGVIGALINHRFLETPDNRARIQRIDRWLAMDLAPVLVYPIFTAVFMALEPQQQLWLSLLLPVLKLFLRYLLWLVIKDELDLVGAATCSVGHLYHILFTVMCLQNAKSLETYAAVVVVNSIQMLLNCRGILQDAYELGRAVEAIKDLAQLSSKDIISIVSWIAQQEQISRSLHRKIPSRLFSTYPEYQRGDYVTKYHNLLLSETYAISKNSRLANLKGRDQRQSSKRHSVPEAKRSSKTTLVEGFKDNLLKTDPSTISTRAASVAELSVVSVVKKNGVTCTQSPQAERIGQCEAFVRCFTSALHQTEIILLRSYITIFAMPFYGLYQALIFTLPNRKYFATMATTTTFDAVANMIYHMLVLCSLELVFLAIYIFSPMIPMGIVGRIIEYRLLHKPDVKPRLETIDQWLAMVVAPILVYPVFTAVFMALTPSYQLWFSLLLPLIKHLIRYLLWLGAKNDLDLVGSVTCSIGHFYHVLFTAMCLQNAKNLETLVAVVVVNFIHMLFNCREILQDGHRNSETKSRLELPSSDDIVSIALVIAQKDRVSRSLHRKSPSRLISLYPRYQTVEFLTKHREVITHRAAKDTTGQRNFSTQSTNSAPIVQSSAQVIPSCPTSKPSSARLGHNASWTQTGEAYASQQREEAFVRSVTSTLHQTEFILLRSYITIFGLSFYGVYLMLVFWLPNYRYFATMSVELVFFTVYLTIIRRNVGVSGIYQLGFVLWTQRVLIQGKFVMLSIMILGFPLEHYGNGFIFRLHSGT</sequence>
<organism evidence="3 4">
    <name type="scientific">Phytophthora cactorum</name>
    <dbReference type="NCBI Taxonomy" id="29920"/>
    <lineage>
        <taxon>Eukaryota</taxon>
        <taxon>Sar</taxon>
        <taxon>Stramenopiles</taxon>
        <taxon>Oomycota</taxon>
        <taxon>Peronosporomycetes</taxon>
        <taxon>Peronosporales</taxon>
        <taxon>Peronosporaceae</taxon>
        <taxon>Phytophthora</taxon>
    </lineage>
</organism>
<protein>
    <submittedName>
        <fullName evidence="3">Uncharacterized protein</fullName>
    </submittedName>
</protein>
<comment type="caution">
    <text evidence="3">The sequence shown here is derived from an EMBL/GenBank/DDBJ whole genome shotgun (WGS) entry which is preliminary data.</text>
</comment>
<dbReference type="Proteomes" id="UP000697107">
    <property type="component" value="Unassembled WGS sequence"/>
</dbReference>
<dbReference type="AlphaFoldDB" id="A0A8T1F6Q2"/>
<feature type="transmembrane region" description="Helical" evidence="2">
    <location>
        <begin position="856"/>
        <end position="874"/>
    </location>
</feature>
<feature type="transmembrane region" description="Helical" evidence="2">
    <location>
        <begin position="199"/>
        <end position="219"/>
    </location>
</feature>
<evidence type="ECO:0000256" key="2">
    <source>
        <dbReference type="SAM" id="Phobius"/>
    </source>
</evidence>
<feature type="compositionally biased region" description="Basic and acidic residues" evidence="1">
    <location>
        <begin position="387"/>
        <end position="405"/>
    </location>
</feature>
<feature type="transmembrane region" description="Helical" evidence="2">
    <location>
        <begin position="63"/>
        <end position="81"/>
    </location>
</feature>
<keyword evidence="2" id="KW-1133">Transmembrane helix</keyword>
<accession>A0A8T1F6Q2</accession>
<feature type="transmembrane region" description="Helical" evidence="2">
    <location>
        <begin position="225"/>
        <end position="245"/>
    </location>
</feature>
<feature type="transmembrane region" description="Helical" evidence="2">
    <location>
        <begin position="631"/>
        <end position="655"/>
    </location>
</feature>
<feature type="region of interest" description="Disordered" evidence="1">
    <location>
        <begin position="385"/>
        <end position="408"/>
    </location>
</feature>
<feature type="transmembrane region" description="Helical" evidence="2">
    <location>
        <begin position="160"/>
        <end position="178"/>
    </location>
</feature>
<feature type="transmembrane region" description="Helical" evidence="2">
    <location>
        <begin position="577"/>
        <end position="598"/>
    </location>
</feature>
<reference evidence="3" key="1">
    <citation type="submission" date="2018-10" db="EMBL/GenBank/DDBJ databases">
        <title>Effector identification in a new, highly contiguous assembly of the strawberry crown rot pathogen Phytophthora cactorum.</title>
        <authorList>
            <person name="Armitage A.D."/>
            <person name="Nellist C.F."/>
            <person name="Bates H."/>
            <person name="Vickerstaff R.J."/>
            <person name="Harrison R.J."/>
        </authorList>
    </citation>
    <scope>NUCLEOTIDE SEQUENCE</scope>
    <source>
        <strain evidence="3">P415</strain>
    </source>
</reference>
<keyword evidence="2" id="KW-0812">Transmembrane</keyword>
<feature type="transmembrane region" description="Helical" evidence="2">
    <location>
        <begin position="101"/>
        <end position="117"/>
    </location>
</feature>
<feature type="transmembrane region" description="Helical" evidence="2">
    <location>
        <begin position="832"/>
        <end position="850"/>
    </location>
</feature>
<feature type="transmembrane region" description="Helical" evidence="2">
    <location>
        <begin position="478"/>
        <end position="496"/>
    </location>
</feature>
<name>A0A8T1F6Q2_9STRA</name>
<evidence type="ECO:0000313" key="4">
    <source>
        <dbReference type="Proteomes" id="UP000697107"/>
    </source>
</evidence>
<dbReference type="VEuPathDB" id="FungiDB:PC110_g11273"/>